<gene>
    <name evidence="2" type="ORF">GA0070606_2352</name>
</gene>
<keyword evidence="3" id="KW-1185">Reference proteome</keyword>
<dbReference type="STRING" id="47855.GA0070606_2352"/>
<protein>
    <submittedName>
        <fullName evidence="2">Uncharacterized protein</fullName>
    </submittedName>
</protein>
<reference evidence="3" key="1">
    <citation type="submission" date="2016-06" db="EMBL/GenBank/DDBJ databases">
        <authorList>
            <person name="Varghese N."/>
            <person name="Submissions Spin"/>
        </authorList>
    </citation>
    <scope>NUCLEOTIDE SEQUENCE [LARGE SCALE GENOMIC DNA]</scope>
    <source>
        <strain evidence="3">DSM 43903</strain>
    </source>
</reference>
<dbReference type="Proteomes" id="UP000199001">
    <property type="component" value="Unassembled WGS sequence"/>
</dbReference>
<feature type="region of interest" description="Disordered" evidence="1">
    <location>
        <begin position="37"/>
        <end position="91"/>
    </location>
</feature>
<evidence type="ECO:0000313" key="2">
    <source>
        <dbReference type="EMBL" id="SCL54860.1"/>
    </source>
</evidence>
<dbReference type="AlphaFoldDB" id="A0A1C6ULG6"/>
<accession>A0A1C6ULG6</accession>
<feature type="compositionally biased region" description="Low complexity" evidence="1">
    <location>
        <begin position="81"/>
        <end position="91"/>
    </location>
</feature>
<sequence length="108" mass="11277">MTPGADKMKDKYQHLDQSKVKDAGELGLNMKDVDPAGSAVLETGGSGRPFHVRGRQPTGVTGQNGDCATRRQGTTGKRARPAAPATGARATQPAWCVARFPAATRCVG</sequence>
<name>A0A1C6ULG6_9ACTN</name>
<proteinExistence type="predicted"/>
<evidence type="ECO:0000313" key="3">
    <source>
        <dbReference type="Proteomes" id="UP000199001"/>
    </source>
</evidence>
<evidence type="ECO:0000256" key="1">
    <source>
        <dbReference type="SAM" id="MobiDB-lite"/>
    </source>
</evidence>
<dbReference type="EMBL" id="FMHZ01000002">
    <property type="protein sequence ID" value="SCL54860.1"/>
    <property type="molecule type" value="Genomic_DNA"/>
</dbReference>
<organism evidence="2 3">
    <name type="scientific">Micromonospora citrea</name>
    <dbReference type="NCBI Taxonomy" id="47855"/>
    <lineage>
        <taxon>Bacteria</taxon>
        <taxon>Bacillati</taxon>
        <taxon>Actinomycetota</taxon>
        <taxon>Actinomycetes</taxon>
        <taxon>Micromonosporales</taxon>
        <taxon>Micromonosporaceae</taxon>
        <taxon>Micromonospora</taxon>
    </lineage>
</organism>